<reference evidence="24" key="1">
    <citation type="submission" date="2020-12" db="EMBL/GenBank/DDBJ databases">
        <title>Generalized mutagenesis with transposon Tn5. A laboratory procedure for the identification of genes responsible for a bacterial phenotype and its regulation, illustrated with phenazine production in Pseudomonas chlororaphis.</title>
        <authorList>
            <person name="Muzio F."/>
            <person name="Sobrero P."/>
            <person name="Agaras B."/>
            <person name="Valverde C."/>
        </authorList>
    </citation>
    <scope>NUCLEOTIDE SEQUENCE</scope>
    <source>
        <strain evidence="24">SMMP3</strain>
    </source>
</reference>
<evidence type="ECO:0000256" key="9">
    <source>
        <dbReference type="ARBA" id="ARBA00022729"/>
    </source>
</evidence>
<comment type="caution">
    <text evidence="24">The sequence shown here is derived from an EMBL/GenBank/DDBJ whole genome shotgun (WGS) entry which is preliminary data.</text>
</comment>
<dbReference type="Pfam" id="PF01627">
    <property type="entry name" value="Hpt"/>
    <property type="match status" value="1"/>
</dbReference>
<evidence type="ECO:0000313" key="24">
    <source>
        <dbReference type="EMBL" id="MBU4634018.1"/>
    </source>
</evidence>
<keyword evidence="12" id="KW-0067">ATP-binding</keyword>
<dbReference type="PROSITE" id="PS50113">
    <property type="entry name" value="PAC"/>
    <property type="match status" value="1"/>
</dbReference>
<dbReference type="Pfam" id="PF00497">
    <property type="entry name" value="SBP_bac_3"/>
    <property type="match status" value="2"/>
</dbReference>
<dbReference type="NCBIfam" id="TIGR00229">
    <property type="entry name" value="sensory_box"/>
    <property type="match status" value="1"/>
</dbReference>
<keyword evidence="15" id="KW-0472">Membrane</keyword>
<evidence type="ECO:0000256" key="8">
    <source>
        <dbReference type="ARBA" id="ARBA00022692"/>
    </source>
</evidence>
<evidence type="ECO:0000313" key="25">
    <source>
        <dbReference type="Proteomes" id="UP000787568"/>
    </source>
</evidence>
<evidence type="ECO:0000259" key="22">
    <source>
        <dbReference type="PROSITE" id="PS50113"/>
    </source>
</evidence>
<dbReference type="FunFam" id="3.30.565.10:FF:000010">
    <property type="entry name" value="Sensor histidine kinase RcsC"/>
    <property type="match status" value="1"/>
</dbReference>
<evidence type="ECO:0000256" key="16">
    <source>
        <dbReference type="PROSITE-ProRule" id="PRU00110"/>
    </source>
</evidence>
<proteinExistence type="predicted"/>
<sequence length="1210" mass="135021">MLGLLLFLISFRVAVASPGLDETLPLKLVDRSVFEGFEVNLPNHDWQWMRNKRVLTLGVAPPDSAPIEIVSNNTYYEGFTADVIGVVGKLLHADVRVIQFSSREMALNALDLGLIDMVSRVANHELEAHRVQFSQPYLPAHPLLYVRKSEDRSIPVGLDSMRVALAEAYLPLSQLKGLYPGAIFVSYKTHEQALAALAFGNVDLYLGDTVSSNYLVNLNYFNYVRLYKSLDIPVKGAAFAIRSDNDSLARVLNAALKVVREDYLQDMLKRWSGGISSLSSTKLALSPAEQRWITRHPVVRYAVSNDAPMSYFDSEGHFSGISAEILRTISLSTGLVFKPVRIDELDDHLSFIENGKADLTAMTPTVGREELYQFTRPIIFTPFAIITRNEPGQPASVADLQDKRLALPLSHSLRELLQPASSFHFVEAKTLIDAMEMVAKGRADATATFLPVAQYYTMTQNDDRLKISNIIEGSRATLAFAMRKSDTELASILDKALLQMPPDEIDIYQNRWRPKADASKGSWLDYRGLIYKVGGAAFIFIVFSFVWNIYIRSLYSRRQKAERALSEQLNFMRSLINGTPHPIYIRDRQGRMLACNSSYLEVFETTEEAVIGRTTLDSAKLDRKEALQAHDDYMRVMKLGEPMKLDRVLHIADRELSIYHWVYPYYDASGKVKGVICGWIDISDRRELMEELRTALDAADQSSRAKTTFLATMSHEIRTPMSAVIGMLELAMKHADQGRFDRSAIEVAYDSARGLLDLIGDILDVVRIESGHVSLSPRRANLRELVESVARVFDGLARQKALILSLHIDAIVNRDVLVDPMRFKQVLSNLVGNAIKFTDRGSVKVAISGSLIKDERIHVRLSVEDSGIGIGADELANLFQPFVQASHGRTSRGGTGLGLAISKSLCELMGGKVAVHSEVGKGTCVTLDIPFNVLPEVPRVVATPKDEGEKEYPTLRVLVVDDQQANQVLLMQQLVYFGQEVICAENGEDGLQRWEEEEIDMVITDCNMPVMHGYEMTKRIRELERQSGRSRCVIIGFTANAQPEEKAKCLQMGMDDCLFKPVSLAALSALLMSFSGVAHRTVLEVPSERVAGDAIETILYSLTGGDKAMMQSLITEAYNSYIRDLAELKGQLEHIVPDALADLVHRIKGAARILQAQRVIEACDQVEGLCSEIPLEREALLQQARVIEKELERLIEQVRGISFADGPEYR</sequence>
<dbReference type="GO" id="GO:0005886">
    <property type="term" value="C:plasma membrane"/>
    <property type="evidence" value="ECO:0007669"/>
    <property type="project" value="UniProtKB-SubCell"/>
</dbReference>
<feature type="chain" id="PRO_5042558874" description="histidine kinase" evidence="18">
    <location>
        <begin position="17"/>
        <end position="1210"/>
    </location>
</feature>
<dbReference type="EMBL" id="JAEEFW010000005">
    <property type="protein sequence ID" value="MBU4634018.1"/>
    <property type="molecule type" value="Genomic_DNA"/>
</dbReference>
<evidence type="ECO:0000256" key="14">
    <source>
        <dbReference type="ARBA" id="ARBA00023012"/>
    </source>
</evidence>
<dbReference type="PROSITE" id="PS50109">
    <property type="entry name" value="HIS_KIN"/>
    <property type="match status" value="1"/>
</dbReference>
<dbReference type="InterPro" id="IPR013656">
    <property type="entry name" value="PAS_4"/>
</dbReference>
<dbReference type="GO" id="GO:0000155">
    <property type="term" value="F:phosphorelay sensor kinase activity"/>
    <property type="evidence" value="ECO:0007669"/>
    <property type="project" value="InterPro"/>
</dbReference>
<dbReference type="PROSITE" id="PS50894">
    <property type="entry name" value="HPT"/>
    <property type="match status" value="1"/>
</dbReference>
<feature type="domain" description="HPt" evidence="23">
    <location>
        <begin position="1106"/>
        <end position="1201"/>
    </location>
</feature>
<evidence type="ECO:0000256" key="10">
    <source>
        <dbReference type="ARBA" id="ARBA00022741"/>
    </source>
</evidence>
<keyword evidence="7" id="KW-0808">Transferase</keyword>
<dbReference type="InterPro" id="IPR001789">
    <property type="entry name" value="Sig_transdc_resp-reg_receiver"/>
</dbReference>
<dbReference type="CDD" id="cd13707">
    <property type="entry name" value="PBP2_BvgS_D2"/>
    <property type="match status" value="1"/>
</dbReference>
<dbReference type="InterPro" id="IPR005467">
    <property type="entry name" value="His_kinase_dom"/>
</dbReference>
<dbReference type="PANTHER" id="PTHR43047">
    <property type="entry name" value="TWO-COMPONENT HISTIDINE PROTEIN KINASE"/>
    <property type="match status" value="1"/>
</dbReference>
<evidence type="ECO:0000256" key="18">
    <source>
        <dbReference type="SAM" id="SignalP"/>
    </source>
</evidence>
<dbReference type="SMART" id="SM00388">
    <property type="entry name" value="HisKA"/>
    <property type="match status" value="1"/>
</dbReference>
<keyword evidence="14" id="KW-0902">Two-component regulatory system</keyword>
<dbReference type="EC" id="2.7.13.3" evidence="3"/>
<evidence type="ECO:0000256" key="17">
    <source>
        <dbReference type="PROSITE-ProRule" id="PRU00169"/>
    </source>
</evidence>
<dbReference type="Pfam" id="PF08448">
    <property type="entry name" value="PAS_4"/>
    <property type="match status" value="1"/>
</dbReference>
<dbReference type="SMART" id="SM00387">
    <property type="entry name" value="HATPase_c"/>
    <property type="match status" value="1"/>
</dbReference>
<dbReference type="InterPro" id="IPR003594">
    <property type="entry name" value="HATPase_dom"/>
</dbReference>
<evidence type="ECO:0000256" key="11">
    <source>
        <dbReference type="ARBA" id="ARBA00022777"/>
    </source>
</evidence>
<dbReference type="InterPro" id="IPR049870">
    <property type="entry name" value="BvgS-like_periplasmic1"/>
</dbReference>
<keyword evidence="11" id="KW-0418">Kinase</keyword>
<dbReference type="PROSITE" id="PS50112">
    <property type="entry name" value="PAS"/>
    <property type="match status" value="1"/>
</dbReference>
<dbReference type="InterPro" id="IPR049871">
    <property type="entry name" value="BvgS-like_periplasmic2"/>
</dbReference>
<evidence type="ECO:0000256" key="13">
    <source>
        <dbReference type="ARBA" id="ARBA00022989"/>
    </source>
</evidence>
<keyword evidence="4" id="KW-1003">Cell membrane</keyword>
<evidence type="ECO:0000256" key="1">
    <source>
        <dbReference type="ARBA" id="ARBA00000085"/>
    </source>
</evidence>
<dbReference type="InterPro" id="IPR001638">
    <property type="entry name" value="Solute-binding_3/MltF_N"/>
</dbReference>
<gene>
    <name evidence="24" type="ORF">I8747_14545</name>
</gene>
<dbReference type="GO" id="GO:0009927">
    <property type="term" value="F:histidine phosphotransfer kinase activity"/>
    <property type="evidence" value="ECO:0007669"/>
    <property type="project" value="TreeGrafter"/>
</dbReference>
<evidence type="ECO:0000256" key="3">
    <source>
        <dbReference type="ARBA" id="ARBA00012438"/>
    </source>
</evidence>
<dbReference type="CDD" id="cd00130">
    <property type="entry name" value="PAS"/>
    <property type="match status" value="1"/>
</dbReference>
<accession>A0AAJ0ZKS7</accession>
<evidence type="ECO:0000259" key="20">
    <source>
        <dbReference type="PROSITE" id="PS50110"/>
    </source>
</evidence>
<evidence type="ECO:0000256" key="6">
    <source>
        <dbReference type="ARBA" id="ARBA00022553"/>
    </source>
</evidence>
<dbReference type="InterPro" id="IPR003661">
    <property type="entry name" value="HisK_dim/P_dom"/>
</dbReference>
<keyword evidence="9 18" id="KW-0732">Signal</keyword>
<feature type="domain" description="Response regulatory" evidence="20">
    <location>
        <begin position="956"/>
        <end position="1075"/>
    </location>
</feature>
<evidence type="ECO:0000256" key="15">
    <source>
        <dbReference type="ARBA" id="ARBA00023136"/>
    </source>
</evidence>
<dbReference type="Pfam" id="PF00072">
    <property type="entry name" value="Response_reg"/>
    <property type="match status" value="1"/>
</dbReference>
<feature type="domain" description="Histidine kinase" evidence="19">
    <location>
        <begin position="712"/>
        <end position="933"/>
    </location>
</feature>
<feature type="modified residue" description="4-aspartylphosphate" evidence="17">
    <location>
        <position position="1005"/>
    </location>
</feature>
<dbReference type="PROSITE" id="PS50110">
    <property type="entry name" value="RESPONSE_REGULATORY"/>
    <property type="match status" value="1"/>
</dbReference>
<evidence type="ECO:0000259" key="19">
    <source>
        <dbReference type="PROSITE" id="PS50109"/>
    </source>
</evidence>
<evidence type="ECO:0000256" key="2">
    <source>
        <dbReference type="ARBA" id="ARBA00004429"/>
    </source>
</evidence>
<dbReference type="Pfam" id="PF02518">
    <property type="entry name" value="HATPase_c"/>
    <property type="match status" value="1"/>
</dbReference>
<evidence type="ECO:0000259" key="21">
    <source>
        <dbReference type="PROSITE" id="PS50112"/>
    </source>
</evidence>
<organism evidence="24 25">
    <name type="scientific">Pseudomonas chlororaphis subsp. aurantiaca</name>
    <dbReference type="NCBI Taxonomy" id="86192"/>
    <lineage>
        <taxon>Bacteria</taxon>
        <taxon>Pseudomonadati</taxon>
        <taxon>Pseudomonadota</taxon>
        <taxon>Gammaproteobacteria</taxon>
        <taxon>Pseudomonadales</taxon>
        <taxon>Pseudomonadaceae</taxon>
        <taxon>Pseudomonas</taxon>
    </lineage>
</organism>
<keyword evidence="5" id="KW-0997">Cell inner membrane</keyword>
<keyword evidence="6 17" id="KW-0597">Phosphoprotein</keyword>
<dbReference type="CDD" id="cd00082">
    <property type="entry name" value="HisKA"/>
    <property type="match status" value="1"/>
</dbReference>
<evidence type="ECO:0000256" key="12">
    <source>
        <dbReference type="ARBA" id="ARBA00022840"/>
    </source>
</evidence>
<comment type="catalytic activity">
    <reaction evidence="1">
        <text>ATP + protein L-histidine = ADP + protein N-phospho-L-histidine.</text>
        <dbReference type="EC" id="2.7.13.3"/>
    </reaction>
</comment>
<evidence type="ECO:0000256" key="4">
    <source>
        <dbReference type="ARBA" id="ARBA00022475"/>
    </source>
</evidence>
<feature type="modified residue" description="Phosphohistidine" evidence="16">
    <location>
        <position position="1145"/>
    </location>
</feature>
<dbReference type="InterPro" id="IPR000700">
    <property type="entry name" value="PAS-assoc_C"/>
</dbReference>
<feature type="signal peptide" evidence="18">
    <location>
        <begin position="1"/>
        <end position="16"/>
    </location>
</feature>
<dbReference type="SMART" id="SM00091">
    <property type="entry name" value="PAS"/>
    <property type="match status" value="1"/>
</dbReference>
<evidence type="ECO:0000256" key="7">
    <source>
        <dbReference type="ARBA" id="ARBA00022679"/>
    </source>
</evidence>
<dbReference type="GO" id="GO:0005524">
    <property type="term" value="F:ATP binding"/>
    <property type="evidence" value="ECO:0007669"/>
    <property type="project" value="UniProtKB-KW"/>
</dbReference>
<dbReference type="CDD" id="cd00088">
    <property type="entry name" value="HPT"/>
    <property type="match status" value="1"/>
</dbReference>
<dbReference type="AlphaFoldDB" id="A0AAJ0ZKS7"/>
<comment type="subcellular location">
    <subcellularLocation>
        <location evidence="2">Cell inner membrane</location>
        <topology evidence="2">Multi-pass membrane protein</topology>
    </subcellularLocation>
</comment>
<dbReference type="Proteomes" id="UP000787568">
    <property type="component" value="Unassembled WGS sequence"/>
</dbReference>
<dbReference type="InterPro" id="IPR008207">
    <property type="entry name" value="Sig_transdc_His_kin_Hpt_dom"/>
</dbReference>
<keyword evidence="13" id="KW-1133">Transmembrane helix</keyword>
<evidence type="ECO:0000256" key="5">
    <source>
        <dbReference type="ARBA" id="ARBA00022519"/>
    </source>
</evidence>
<dbReference type="SMART" id="SM00062">
    <property type="entry name" value="PBPb"/>
    <property type="match status" value="2"/>
</dbReference>
<feature type="domain" description="PAC" evidence="22">
    <location>
        <begin position="643"/>
        <end position="694"/>
    </location>
</feature>
<name>A0AAJ0ZKS7_9PSED</name>
<protein>
    <recommendedName>
        <fullName evidence="3">histidine kinase</fullName>
        <ecNumber evidence="3">2.7.13.3</ecNumber>
    </recommendedName>
</protein>
<dbReference type="Pfam" id="PF00512">
    <property type="entry name" value="HisKA"/>
    <property type="match status" value="1"/>
</dbReference>
<feature type="domain" description="PAS" evidence="21">
    <location>
        <begin position="568"/>
        <end position="616"/>
    </location>
</feature>
<dbReference type="PANTHER" id="PTHR43047:SF72">
    <property type="entry name" value="OSMOSENSING HISTIDINE PROTEIN KINASE SLN1"/>
    <property type="match status" value="1"/>
</dbReference>
<dbReference type="InterPro" id="IPR000014">
    <property type="entry name" value="PAS"/>
</dbReference>
<dbReference type="SMART" id="SM00448">
    <property type="entry name" value="REC"/>
    <property type="match status" value="1"/>
</dbReference>
<dbReference type="CDD" id="cd16922">
    <property type="entry name" value="HATPase_EvgS-ArcB-TorS-like"/>
    <property type="match status" value="1"/>
</dbReference>
<evidence type="ECO:0000259" key="23">
    <source>
        <dbReference type="PROSITE" id="PS50894"/>
    </source>
</evidence>
<dbReference type="CDD" id="cd17546">
    <property type="entry name" value="REC_hyHK_CKI1_RcsC-like"/>
    <property type="match status" value="1"/>
</dbReference>
<keyword evidence="8" id="KW-0812">Transmembrane</keyword>
<keyword evidence="10" id="KW-0547">Nucleotide-binding</keyword>
<dbReference type="CDD" id="cd13705">
    <property type="entry name" value="PBP2_BvgS_D1"/>
    <property type="match status" value="1"/>
</dbReference>